<proteinExistence type="predicted"/>
<dbReference type="Gene3D" id="3.30.565.10">
    <property type="entry name" value="Histidine kinase-like ATPase, C-terminal domain"/>
    <property type="match status" value="1"/>
</dbReference>
<dbReference type="AlphaFoldDB" id="A0A9D4XTP3"/>
<dbReference type="Gramene" id="Psat03G0195300-T1">
    <property type="protein sequence ID" value="KAI5426342.1"/>
    <property type="gene ID" value="KIW84_031953"/>
</dbReference>
<sequence>MERALVVANPKKRKLMISDDDDDDFGIRRREFRFKVLLPNGTSVELTVWSVETEMHFEDFVGLVREKYLELRKKYEWMKKKRDINWKGSGLYLEDAGDNKIKNVIELKNFMPRKCHILRLNDGSSDVAQTFENMWDLTPDTDLLLELPKEYNFEAAIADLIDNALQAVWFNGKNSQKLVRVNVTDDKISIFDNGSGMDDSDENSLVKWGKMGASVHRLSKSMAIGGKPPYLRPYFGMFGYGGLVASMHLGRRTRVSSKTKHVKGVDINKLQCRLKDIYFPYIQVKTCL</sequence>
<name>A0A9D4XTP3_PEA</name>
<dbReference type="Pfam" id="PF13589">
    <property type="entry name" value="HATPase_c_3"/>
    <property type="match status" value="1"/>
</dbReference>
<gene>
    <name evidence="1" type="ORF">KIW84_031953</name>
</gene>
<evidence type="ECO:0000313" key="2">
    <source>
        <dbReference type="Proteomes" id="UP001058974"/>
    </source>
</evidence>
<dbReference type="SUPFAM" id="SSF55874">
    <property type="entry name" value="ATPase domain of HSP90 chaperone/DNA topoisomerase II/histidine kinase"/>
    <property type="match status" value="1"/>
</dbReference>
<dbReference type="EMBL" id="JAMSHJ010000003">
    <property type="protein sequence ID" value="KAI5426342.1"/>
    <property type="molecule type" value="Genomic_DNA"/>
</dbReference>
<dbReference type="InterPro" id="IPR036890">
    <property type="entry name" value="HATPase_C_sf"/>
</dbReference>
<dbReference type="Proteomes" id="UP001058974">
    <property type="component" value="Chromosome 3"/>
</dbReference>
<keyword evidence="2" id="KW-1185">Reference proteome</keyword>
<protein>
    <submittedName>
        <fullName evidence="1">Uncharacterized protein</fullName>
    </submittedName>
</protein>
<organism evidence="1 2">
    <name type="scientific">Pisum sativum</name>
    <name type="common">Garden pea</name>
    <name type="synonym">Lathyrus oleraceus</name>
    <dbReference type="NCBI Taxonomy" id="3888"/>
    <lineage>
        <taxon>Eukaryota</taxon>
        <taxon>Viridiplantae</taxon>
        <taxon>Streptophyta</taxon>
        <taxon>Embryophyta</taxon>
        <taxon>Tracheophyta</taxon>
        <taxon>Spermatophyta</taxon>
        <taxon>Magnoliopsida</taxon>
        <taxon>eudicotyledons</taxon>
        <taxon>Gunneridae</taxon>
        <taxon>Pentapetalae</taxon>
        <taxon>rosids</taxon>
        <taxon>fabids</taxon>
        <taxon>Fabales</taxon>
        <taxon>Fabaceae</taxon>
        <taxon>Papilionoideae</taxon>
        <taxon>50 kb inversion clade</taxon>
        <taxon>NPAAA clade</taxon>
        <taxon>Hologalegina</taxon>
        <taxon>IRL clade</taxon>
        <taxon>Fabeae</taxon>
        <taxon>Lathyrus</taxon>
    </lineage>
</organism>
<reference evidence="1 2" key="1">
    <citation type="journal article" date="2022" name="Nat. Genet.">
        <title>Improved pea reference genome and pan-genome highlight genomic features and evolutionary characteristics.</title>
        <authorList>
            <person name="Yang T."/>
            <person name="Liu R."/>
            <person name="Luo Y."/>
            <person name="Hu S."/>
            <person name="Wang D."/>
            <person name="Wang C."/>
            <person name="Pandey M.K."/>
            <person name="Ge S."/>
            <person name="Xu Q."/>
            <person name="Li N."/>
            <person name="Li G."/>
            <person name="Huang Y."/>
            <person name="Saxena R.K."/>
            <person name="Ji Y."/>
            <person name="Li M."/>
            <person name="Yan X."/>
            <person name="He Y."/>
            <person name="Liu Y."/>
            <person name="Wang X."/>
            <person name="Xiang C."/>
            <person name="Varshney R.K."/>
            <person name="Ding H."/>
            <person name="Gao S."/>
            <person name="Zong X."/>
        </authorList>
    </citation>
    <scope>NUCLEOTIDE SEQUENCE [LARGE SCALE GENOMIC DNA]</scope>
    <source>
        <strain evidence="1 2">cv. Zhongwan 6</strain>
    </source>
</reference>
<accession>A0A9D4XTP3</accession>
<evidence type="ECO:0000313" key="1">
    <source>
        <dbReference type="EMBL" id="KAI5426342.1"/>
    </source>
</evidence>
<comment type="caution">
    <text evidence="1">The sequence shown here is derived from an EMBL/GenBank/DDBJ whole genome shotgun (WGS) entry which is preliminary data.</text>
</comment>